<dbReference type="RefSeq" id="WP_141517787.1">
    <property type="nucleotide sequence ID" value="NZ_VICE01000052.1"/>
</dbReference>
<proteinExistence type="predicted"/>
<dbReference type="AlphaFoldDB" id="A0A508AFP1"/>
<evidence type="ECO:0000259" key="1">
    <source>
        <dbReference type="PROSITE" id="PS50925"/>
    </source>
</evidence>
<keyword evidence="3" id="KW-1185">Reference proteome</keyword>
<dbReference type="PROSITE" id="PS50925">
    <property type="entry name" value="BLUF"/>
    <property type="match status" value="1"/>
</dbReference>
<sequence>MSDLIAIAYTSTVCRGLPPWAMDALLMDARRFNDDVGVSGVLFHHRGAFFQYFEGPAKSVDAVYGRIRAARSHDNIRELLRQSISRRQFSTWTMAFCETPRSVAQADAHAAWLEEMPVTRDTVECPESLSLILYYWNKWQADTPPRRAATFN</sequence>
<dbReference type="InterPro" id="IPR036046">
    <property type="entry name" value="Acylphosphatase-like_dom_sf"/>
</dbReference>
<accession>A0A508AFP1</accession>
<gene>
    <name evidence="2" type="ORF">FKV25_05450</name>
</gene>
<dbReference type="SMART" id="SM01034">
    <property type="entry name" value="BLUF"/>
    <property type="match status" value="1"/>
</dbReference>
<dbReference type="OrthoDB" id="557705at2"/>
<reference evidence="2 3" key="1">
    <citation type="submission" date="2019-06" db="EMBL/GenBank/DDBJ databases">
        <title>Lysobacter alkalisoli sp. nov. isolated from saline soil.</title>
        <authorList>
            <person name="Sun J.-Q."/>
            <person name="Xu L."/>
        </authorList>
    </citation>
    <scope>NUCLEOTIDE SEQUENCE [LARGE SCALE GENOMIC DNA]</scope>
    <source>
        <strain evidence="2 3">JCM 31130</strain>
    </source>
</reference>
<dbReference type="Pfam" id="PF04940">
    <property type="entry name" value="BLUF"/>
    <property type="match status" value="1"/>
</dbReference>
<organism evidence="2 3">
    <name type="scientific">Marilutibacter aestuarii</name>
    <dbReference type="NCBI Taxonomy" id="1706195"/>
    <lineage>
        <taxon>Bacteria</taxon>
        <taxon>Pseudomonadati</taxon>
        <taxon>Pseudomonadota</taxon>
        <taxon>Gammaproteobacteria</taxon>
        <taxon>Lysobacterales</taxon>
        <taxon>Lysobacteraceae</taxon>
        <taxon>Marilutibacter</taxon>
    </lineage>
</organism>
<dbReference type="InterPro" id="IPR007024">
    <property type="entry name" value="BLUF_domain"/>
</dbReference>
<evidence type="ECO:0000313" key="3">
    <source>
        <dbReference type="Proteomes" id="UP000318212"/>
    </source>
</evidence>
<dbReference type="Proteomes" id="UP000318212">
    <property type="component" value="Unassembled WGS sequence"/>
</dbReference>
<protein>
    <submittedName>
        <fullName evidence="2">BLUF domain-containing protein</fullName>
    </submittedName>
</protein>
<feature type="domain" description="BLUF" evidence="1">
    <location>
        <begin position="4"/>
        <end position="95"/>
    </location>
</feature>
<dbReference type="SUPFAM" id="SSF54975">
    <property type="entry name" value="Acylphosphatase/BLUF domain-like"/>
    <property type="match status" value="1"/>
</dbReference>
<dbReference type="GO" id="GO:0009882">
    <property type="term" value="F:blue light photoreceptor activity"/>
    <property type="evidence" value="ECO:0007669"/>
    <property type="project" value="InterPro"/>
</dbReference>
<name>A0A508AFP1_9GAMM</name>
<dbReference type="EMBL" id="VICE01000052">
    <property type="protein sequence ID" value="TQD47733.1"/>
    <property type="molecule type" value="Genomic_DNA"/>
</dbReference>
<evidence type="ECO:0000313" key="2">
    <source>
        <dbReference type="EMBL" id="TQD47733.1"/>
    </source>
</evidence>
<comment type="caution">
    <text evidence="2">The sequence shown here is derived from an EMBL/GenBank/DDBJ whole genome shotgun (WGS) entry which is preliminary data.</text>
</comment>
<dbReference type="GO" id="GO:0071949">
    <property type="term" value="F:FAD binding"/>
    <property type="evidence" value="ECO:0007669"/>
    <property type="project" value="InterPro"/>
</dbReference>
<dbReference type="Gene3D" id="3.30.70.100">
    <property type="match status" value="1"/>
</dbReference>